<evidence type="ECO:0000313" key="2">
    <source>
        <dbReference type="Proteomes" id="UP000242515"/>
    </source>
</evidence>
<proteinExistence type="predicted"/>
<evidence type="ECO:0000313" key="1">
    <source>
        <dbReference type="EMBL" id="SER28800.1"/>
    </source>
</evidence>
<dbReference type="RefSeq" id="WP_092678432.1">
    <property type="nucleotide sequence ID" value="NZ_FOGC01000020.1"/>
</dbReference>
<keyword evidence="2" id="KW-1185">Reference proteome</keyword>
<dbReference type="Proteomes" id="UP000242515">
    <property type="component" value="Unassembled WGS sequence"/>
</dbReference>
<reference evidence="2" key="1">
    <citation type="submission" date="2016-10" db="EMBL/GenBank/DDBJ databases">
        <authorList>
            <person name="Varghese N."/>
            <person name="Submissions S."/>
        </authorList>
    </citation>
    <scope>NUCLEOTIDE SEQUENCE [LARGE SCALE GENOMIC DNA]</scope>
    <source>
        <strain evidence="2">8N4</strain>
    </source>
</reference>
<accession>A0A1H9MYK9</accession>
<sequence>MKIIQWLISLFTKESKPMTEPVTTEQPAAADPAVAVNPTIEVTAGVKDLSKAYEFIKSGISHLGEAAEGELLALAKKYL</sequence>
<organism evidence="1 2">
    <name type="scientific">Rosenbergiella nectarea</name>
    <dbReference type="NCBI Taxonomy" id="988801"/>
    <lineage>
        <taxon>Bacteria</taxon>
        <taxon>Pseudomonadati</taxon>
        <taxon>Pseudomonadota</taxon>
        <taxon>Gammaproteobacteria</taxon>
        <taxon>Enterobacterales</taxon>
        <taxon>Erwiniaceae</taxon>
        <taxon>Rosenbergiella</taxon>
    </lineage>
</organism>
<dbReference type="EMBL" id="FOGC01000020">
    <property type="protein sequence ID" value="SER28800.1"/>
    <property type="molecule type" value="Genomic_DNA"/>
</dbReference>
<protein>
    <submittedName>
        <fullName evidence="1">Uncharacterized protein</fullName>
    </submittedName>
</protein>
<dbReference type="AlphaFoldDB" id="A0A1H9MYK9"/>
<gene>
    <name evidence="1" type="ORF">SAMN05216522_1203</name>
</gene>
<dbReference type="STRING" id="988801.SAMN05216522_1203"/>
<name>A0A1H9MYK9_9GAMM</name>